<feature type="compositionally biased region" description="Basic and acidic residues" evidence="1">
    <location>
        <begin position="164"/>
        <end position="173"/>
    </location>
</feature>
<evidence type="ECO:0000256" key="1">
    <source>
        <dbReference type="SAM" id="MobiDB-lite"/>
    </source>
</evidence>
<reference evidence="2 3" key="1">
    <citation type="submission" date="2016-12" db="EMBL/GenBank/DDBJ databases">
        <title>The genomes of Aspergillus section Nigri reveals drivers in fungal speciation.</title>
        <authorList>
            <consortium name="DOE Joint Genome Institute"/>
            <person name="Vesth T.C."/>
            <person name="Nybo J."/>
            <person name="Theobald S."/>
            <person name="Brandl J."/>
            <person name="Frisvad J.C."/>
            <person name="Nielsen K.F."/>
            <person name="Lyhne E.K."/>
            <person name="Kogle M.E."/>
            <person name="Kuo A."/>
            <person name="Riley R."/>
            <person name="Clum A."/>
            <person name="Nolan M."/>
            <person name="Lipzen A."/>
            <person name="Salamov A."/>
            <person name="Henrissat B."/>
            <person name="Wiebenga A."/>
            <person name="De Vries R.P."/>
            <person name="Grigoriev I.V."/>
            <person name="Mortensen U.H."/>
            <person name="Andersen M.R."/>
            <person name="Baker S.E."/>
        </authorList>
    </citation>
    <scope>NUCLEOTIDE SEQUENCE [LARGE SCALE GENOMIC DNA]</scope>
    <source>
        <strain evidence="2 3">IBT 23096</strain>
    </source>
</reference>
<dbReference type="AlphaFoldDB" id="A0A2I2G6J3"/>
<keyword evidence="3" id="KW-1185">Reference proteome</keyword>
<proteinExistence type="predicted"/>
<dbReference type="GeneID" id="36561117"/>
<feature type="compositionally biased region" description="Gly residues" evidence="1">
    <location>
        <begin position="134"/>
        <end position="163"/>
    </location>
</feature>
<evidence type="ECO:0000313" key="3">
    <source>
        <dbReference type="Proteomes" id="UP000234275"/>
    </source>
</evidence>
<gene>
    <name evidence="2" type="ORF">P170DRAFT_477119</name>
</gene>
<accession>A0A2I2G6J3</accession>
<name>A0A2I2G6J3_9EURO</name>
<protein>
    <submittedName>
        <fullName evidence="2">Uncharacterized protein</fullName>
    </submittedName>
</protein>
<evidence type="ECO:0000313" key="2">
    <source>
        <dbReference type="EMBL" id="PLB48504.1"/>
    </source>
</evidence>
<dbReference type="VEuPathDB" id="FungiDB:P170DRAFT_477119"/>
<dbReference type="RefSeq" id="XP_024703806.1">
    <property type="nucleotide sequence ID" value="XM_024853419.1"/>
</dbReference>
<feature type="region of interest" description="Disordered" evidence="1">
    <location>
        <begin position="119"/>
        <end position="184"/>
    </location>
</feature>
<sequence>MYNTFAARPGHQGIDANTRFIWNERTYITGRAIGNEPNIVHRYLFMPIQPGQYTQVQLLGEMLNSVESRRARITDDPNRPWTGGVYWVHSFYTHEVGDDNINEIYSRFRDEIYDTYRAQRNAEPRRSQQQATNGQGGPRNGNGGGNSTGGNGASPGYDGNHGLGDGHYRDHGYHRSGGGGYMRY</sequence>
<feature type="compositionally biased region" description="Gly residues" evidence="1">
    <location>
        <begin position="175"/>
        <end position="184"/>
    </location>
</feature>
<comment type="caution">
    <text evidence="2">The sequence shown here is derived from an EMBL/GenBank/DDBJ whole genome shotgun (WGS) entry which is preliminary data.</text>
</comment>
<dbReference type="EMBL" id="MSFO01000005">
    <property type="protein sequence ID" value="PLB48504.1"/>
    <property type="molecule type" value="Genomic_DNA"/>
</dbReference>
<organism evidence="2 3">
    <name type="scientific">Aspergillus steynii IBT 23096</name>
    <dbReference type="NCBI Taxonomy" id="1392250"/>
    <lineage>
        <taxon>Eukaryota</taxon>
        <taxon>Fungi</taxon>
        <taxon>Dikarya</taxon>
        <taxon>Ascomycota</taxon>
        <taxon>Pezizomycotina</taxon>
        <taxon>Eurotiomycetes</taxon>
        <taxon>Eurotiomycetidae</taxon>
        <taxon>Eurotiales</taxon>
        <taxon>Aspergillaceae</taxon>
        <taxon>Aspergillus</taxon>
        <taxon>Aspergillus subgen. Circumdati</taxon>
    </lineage>
</organism>
<dbReference type="Proteomes" id="UP000234275">
    <property type="component" value="Unassembled WGS sequence"/>
</dbReference>